<feature type="domain" description="Siphovirus-type tail component RIFT-related" evidence="1">
    <location>
        <begin position="33"/>
        <end position="129"/>
    </location>
</feature>
<dbReference type="EMBL" id="AP018586">
    <property type="protein sequence ID" value="BBD92797.1"/>
    <property type="molecule type" value="Genomic_DNA"/>
</dbReference>
<keyword evidence="3" id="KW-1185">Reference proteome</keyword>
<sequence>MNENRWLKIITDEGTVNINDILPNFLFLEAKASFPTSNNDNITIKGVDGELPGSVSFAPFSLVVKCGYDGLDLIDAALAENKLRSIFNKRKPYYVITSDNPNIKYAVKNPDISPDYGDYMAVKFELTFSVYKGYSESLYATDNFSLSNGKWQFESGLVVDDSIKYNHTTSGFKIYNGSDDVINPIMRHHLNIYLNVDAPKGFKLTNTTTGDVFEYTKPITSKQTLILQGVHPILNGQRVGIDTNFNFLTLAPGYNEIEITGSNLGKTNSKWVFNYIYR</sequence>
<dbReference type="Pfam" id="PF05709">
    <property type="entry name" value="Sipho_tail"/>
    <property type="match status" value="1"/>
</dbReference>
<reference evidence="2 3" key="1">
    <citation type="submission" date="2018-05" db="EMBL/GenBank/DDBJ databases">
        <title>Complete genome sequencing of three human clinical isolates of Staphylococcus caprae reveals virulence factors similar to those of S. epidermidis and S. capitis.</title>
        <authorList>
            <person name="Watanabe S."/>
            <person name="Cui L."/>
        </authorList>
    </citation>
    <scope>NUCLEOTIDE SEQUENCE [LARGE SCALE GENOMIC DNA]</scope>
    <source>
        <strain evidence="2 3">JMUB590</strain>
    </source>
</reference>
<dbReference type="RefSeq" id="WP_002442372.1">
    <property type="nucleotide sequence ID" value="NZ_AP018586.1"/>
</dbReference>
<name>A0ABM7FXM5_9STAP</name>
<gene>
    <name evidence="2" type="ORF">JMUB590_1740</name>
</gene>
<organism evidence="2 3">
    <name type="scientific">Staphylococcus caprae</name>
    <dbReference type="NCBI Taxonomy" id="29380"/>
    <lineage>
        <taxon>Bacteria</taxon>
        <taxon>Bacillati</taxon>
        <taxon>Bacillota</taxon>
        <taxon>Bacilli</taxon>
        <taxon>Bacillales</taxon>
        <taxon>Staphylococcaceae</taxon>
        <taxon>Staphylococcus</taxon>
    </lineage>
</organism>
<dbReference type="GeneID" id="58051493"/>
<evidence type="ECO:0000259" key="1">
    <source>
        <dbReference type="Pfam" id="PF05709"/>
    </source>
</evidence>
<evidence type="ECO:0000313" key="2">
    <source>
        <dbReference type="EMBL" id="BBD92797.1"/>
    </source>
</evidence>
<dbReference type="InterPro" id="IPR008841">
    <property type="entry name" value="Siphovirus-type_tail_N"/>
</dbReference>
<evidence type="ECO:0000313" key="3">
    <source>
        <dbReference type="Proteomes" id="UP000274772"/>
    </source>
</evidence>
<accession>A0ABM7FXM5</accession>
<protein>
    <submittedName>
        <fullName evidence="2">Phage tail component domain protein</fullName>
    </submittedName>
</protein>
<dbReference type="Proteomes" id="UP000274772">
    <property type="component" value="Chromosome"/>
</dbReference>
<proteinExistence type="predicted"/>